<accession>A0A067Q8F0</accession>
<sequence length="301" mass="34204">MPLSTSQVMQQVKFVADLILVYFERSVDPMTKLIWNDQSVVISQDLRILYPWEKLPYFSKDLYDMVSTLKCLSHPNVLPFLGLDGEFSLFGSICTIVPQTTHSNVLEWTVKNPLDIAGMVHLVKLQQIAEGLSYLHKKHILHYNLGVECIFMGNVDNDVQGPRPHISGFAGPLLLSNSVDFSDHYQGETIKNNIAVYGYVCLCLWSGGHIVEKMPLFGEPKVYNVPSYPLYQKSNGRLMPNELWNLIMLGWSERWEGENHPTMREIAEGMGNLHVKLLERSSQQDQNPTIGHQFEVEPAST</sequence>
<feature type="compositionally biased region" description="Polar residues" evidence="1">
    <location>
        <begin position="281"/>
        <end position="290"/>
    </location>
</feature>
<dbReference type="SUPFAM" id="SSF56112">
    <property type="entry name" value="Protein kinase-like (PK-like)"/>
    <property type="match status" value="1"/>
</dbReference>
<dbReference type="EMBL" id="KL197716">
    <property type="protein sequence ID" value="KDQ58866.1"/>
    <property type="molecule type" value="Genomic_DNA"/>
</dbReference>
<protein>
    <recommendedName>
        <fullName evidence="2">Serine-threonine/tyrosine-protein kinase catalytic domain-containing protein</fullName>
    </recommendedName>
</protein>
<name>A0A067Q8F0_9AGAM</name>
<evidence type="ECO:0000313" key="3">
    <source>
        <dbReference type="EMBL" id="KDQ58866.1"/>
    </source>
</evidence>
<dbReference type="HOGENOM" id="CLU_924568_0_0_1"/>
<organism evidence="3 4">
    <name type="scientific">Jaapia argillacea MUCL 33604</name>
    <dbReference type="NCBI Taxonomy" id="933084"/>
    <lineage>
        <taxon>Eukaryota</taxon>
        <taxon>Fungi</taxon>
        <taxon>Dikarya</taxon>
        <taxon>Basidiomycota</taxon>
        <taxon>Agaricomycotina</taxon>
        <taxon>Agaricomycetes</taxon>
        <taxon>Agaricomycetidae</taxon>
        <taxon>Jaapiales</taxon>
        <taxon>Jaapiaceae</taxon>
        <taxon>Jaapia</taxon>
    </lineage>
</organism>
<dbReference type="Gene3D" id="1.10.510.10">
    <property type="entry name" value="Transferase(Phosphotransferase) domain 1"/>
    <property type="match status" value="1"/>
</dbReference>
<dbReference type="Pfam" id="PF07714">
    <property type="entry name" value="PK_Tyr_Ser-Thr"/>
    <property type="match status" value="1"/>
</dbReference>
<feature type="region of interest" description="Disordered" evidence="1">
    <location>
        <begin position="281"/>
        <end position="301"/>
    </location>
</feature>
<feature type="domain" description="Serine-threonine/tyrosine-protein kinase catalytic" evidence="2">
    <location>
        <begin position="60"/>
        <end position="151"/>
    </location>
</feature>
<keyword evidence="4" id="KW-1185">Reference proteome</keyword>
<reference evidence="4" key="1">
    <citation type="journal article" date="2014" name="Proc. Natl. Acad. Sci. U.S.A.">
        <title>Extensive sampling of basidiomycete genomes demonstrates inadequacy of the white-rot/brown-rot paradigm for wood decay fungi.</title>
        <authorList>
            <person name="Riley R."/>
            <person name="Salamov A.A."/>
            <person name="Brown D.W."/>
            <person name="Nagy L.G."/>
            <person name="Floudas D."/>
            <person name="Held B.W."/>
            <person name="Levasseur A."/>
            <person name="Lombard V."/>
            <person name="Morin E."/>
            <person name="Otillar R."/>
            <person name="Lindquist E.A."/>
            <person name="Sun H."/>
            <person name="LaButti K.M."/>
            <person name="Schmutz J."/>
            <person name="Jabbour D."/>
            <person name="Luo H."/>
            <person name="Baker S.E."/>
            <person name="Pisabarro A.G."/>
            <person name="Walton J.D."/>
            <person name="Blanchette R.A."/>
            <person name="Henrissat B."/>
            <person name="Martin F."/>
            <person name="Cullen D."/>
            <person name="Hibbett D.S."/>
            <person name="Grigoriev I.V."/>
        </authorList>
    </citation>
    <scope>NUCLEOTIDE SEQUENCE [LARGE SCALE GENOMIC DNA]</scope>
    <source>
        <strain evidence="4">MUCL 33604</strain>
    </source>
</reference>
<evidence type="ECO:0000256" key="1">
    <source>
        <dbReference type="SAM" id="MobiDB-lite"/>
    </source>
</evidence>
<dbReference type="InParanoid" id="A0A067Q8F0"/>
<dbReference type="InterPro" id="IPR001245">
    <property type="entry name" value="Ser-Thr/Tyr_kinase_cat_dom"/>
</dbReference>
<dbReference type="Proteomes" id="UP000027265">
    <property type="component" value="Unassembled WGS sequence"/>
</dbReference>
<gene>
    <name evidence="3" type="ORF">JAAARDRAFT_46537</name>
</gene>
<evidence type="ECO:0000259" key="2">
    <source>
        <dbReference type="Pfam" id="PF07714"/>
    </source>
</evidence>
<dbReference type="AlphaFoldDB" id="A0A067Q8F0"/>
<dbReference type="GO" id="GO:0004672">
    <property type="term" value="F:protein kinase activity"/>
    <property type="evidence" value="ECO:0007669"/>
    <property type="project" value="InterPro"/>
</dbReference>
<evidence type="ECO:0000313" key="4">
    <source>
        <dbReference type="Proteomes" id="UP000027265"/>
    </source>
</evidence>
<proteinExistence type="predicted"/>
<dbReference type="InterPro" id="IPR011009">
    <property type="entry name" value="Kinase-like_dom_sf"/>
</dbReference>